<dbReference type="EC" id="2.7.7.49" evidence="2"/>
<dbReference type="EMBL" id="JACXAH010000070">
    <property type="protein sequence ID" value="MBD1374006.1"/>
    <property type="molecule type" value="Genomic_DNA"/>
</dbReference>
<reference evidence="2" key="1">
    <citation type="submission" date="2020-09" db="EMBL/GenBank/DDBJ databases">
        <title>A novel bacterium of genus Hazenella, isolated from South China Sea.</title>
        <authorList>
            <person name="Huang H."/>
            <person name="Mo K."/>
            <person name="Hu Y."/>
        </authorList>
    </citation>
    <scope>NUCLEOTIDE SEQUENCE</scope>
    <source>
        <strain evidence="2">IB182357</strain>
    </source>
</reference>
<dbReference type="NCBIfam" id="TIGR04416">
    <property type="entry name" value="group_II_RT_mat"/>
    <property type="match status" value="1"/>
</dbReference>
<keyword evidence="2" id="KW-0808">Transferase</keyword>
<dbReference type="SUPFAM" id="SSF56672">
    <property type="entry name" value="DNA/RNA polymerases"/>
    <property type="match status" value="1"/>
</dbReference>
<organism evidence="2 3">
    <name type="scientific">Polycladospora coralii</name>
    <dbReference type="NCBI Taxonomy" id="2771432"/>
    <lineage>
        <taxon>Bacteria</taxon>
        <taxon>Bacillati</taxon>
        <taxon>Bacillota</taxon>
        <taxon>Bacilli</taxon>
        <taxon>Bacillales</taxon>
        <taxon>Thermoactinomycetaceae</taxon>
        <taxon>Polycladospora</taxon>
    </lineage>
</organism>
<dbReference type="PROSITE" id="PS50878">
    <property type="entry name" value="RT_POL"/>
    <property type="match status" value="1"/>
</dbReference>
<dbReference type="InterPro" id="IPR051083">
    <property type="entry name" value="GrpII_Intron_Splice-Mob/Def"/>
</dbReference>
<keyword evidence="2" id="KW-0695">RNA-directed DNA polymerase</keyword>
<dbReference type="InterPro" id="IPR000477">
    <property type="entry name" value="RT_dom"/>
</dbReference>
<evidence type="ECO:0000259" key="1">
    <source>
        <dbReference type="PROSITE" id="PS50878"/>
    </source>
</evidence>
<evidence type="ECO:0000313" key="3">
    <source>
        <dbReference type="Proteomes" id="UP000661691"/>
    </source>
</evidence>
<dbReference type="Proteomes" id="UP000661691">
    <property type="component" value="Unassembled WGS sequence"/>
</dbReference>
<name>A0A926N8G4_9BACL</name>
<comment type="caution">
    <text evidence="2">The sequence shown here is derived from an EMBL/GenBank/DDBJ whole genome shotgun (WGS) entry which is preliminary data.</text>
</comment>
<accession>A0A926N8G4</accession>
<protein>
    <submittedName>
        <fullName evidence="2">Group II intron reverse transcriptase/maturase</fullName>
        <ecNumber evidence="2">2.7.7.49</ecNumber>
    </submittedName>
</protein>
<dbReference type="InterPro" id="IPR043502">
    <property type="entry name" value="DNA/RNA_pol_sf"/>
</dbReference>
<evidence type="ECO:0000313" key="2">
    <source>
        <dbReference type="EMBL" id="MBD1374006.1"/>
    </source>
</evidence>
<keyword evidence="2" id="KW-0548">Nucleotidyltransferase</keyword>
<dbReference type="Pfam" id="PF00078">
    <property type="entry name" value="RVT_1"/>
    <property type="match status" value="1"/>
</dbReference>
<keyword evidence="3" id="KW-1185">Reference proteome</keyword>
<dbReference type="AlphaFoldDB" id="A0A926N8G4"/>
<dbReference type="RefSeq" id="WP_191142927.1">
    <property type="nucleotide sequence ID" value="NZ_JACXAH010000070.1"/>
</dbReference>
<dbReference type="CDD" id="cd01651">
    <property type="entry name" value="RT_G2_intron"/>
    <property type="match status" value="1"/>
</dbReference>
<proteinExistence type="predicted"/>
<feature type="domain" description="Reverse transcriptase" evidence="1">
    <location>
        <begin position="64"/>
        <end position="317"/>
    </location>
</feature>
<dbReference type="PANTHER" id="PTHR34047:SF8">
    <property type="entry name" value="PROTEIN YKFC"/>
    <property type="match status" value="1"/>
</dbReference>
<gene>
    <name evidence="2" type="primary">ltrA</name>
    <name evidence="2" type="ORF">IC620_16835</name>
</gene>
<dbReference type="InterPro" id="IPR030931">
    <property type="entry name" value="Group_II_RT_mat"/>
</dbReference>
<dbReference type="PANTHER" id="PTHR34047">
    <property type="entry name" value="NUCLEAR INTRON MATURASE 1, MITOCHONDRIAL-RELATED"/>
    <property type="match status" value="1"/>
</dbReference>
<sequence length="440" mass="51556">MTTGLERIATKAQKEAKLQFTSLAHHIRKERLSECLQSIPKDTASGIDGITREEAIETFEVWSNEMLTAVHRKGYHPPAVRRVWIPKPGKKEKRPLGIPSVADRALQRCTTDILTAVYEQDFLDCSFGGRPERGQHHALATLNEIISGKKVSWVLEADLKNFFGSLDHEWMMQFVEHRIGDPRVLQLIRRWLKVGVMESGSILKSEEGTPQGGSISVLLSNIYLHYVLDLWFQKAIKPRMQGEVYLIRYIDDFIVCFQYRCDATRFQEVLIKRLNKFKLELEPSKTRLIEFGRYASRNAKRKRNKKPETLYFLGFTHYCTHNRKGNFMVGRKTEKKRLKRSIGKVQEIMKRIRHWSIKDQVAKMNQMLQGHYNYYGIAGNMRCLIKVYQVAENYWRRMLSSRSQKSKVTWDKFQQIKSLFPLARPKIFIPFHRLKTYAVL</sequence>
<dbReference type="GO" id="GO:0003964">
    <property type="term" value="F:RNA-directed DNA polymerase activity"/>
    <property type="evidence" value="ECO:0007669"/>
    <property type="project" value="UniProtKB-KW"/>
</dbReference>